<dbReference type="InterPro" id="IPR014757">
    <property type="entry name" value="Tscrpt_reg_IclR_C"/>
</dbReference>
<keyword evidence="1" id="KW-0805">Transcription regulation</keyword>
<dbReference type="Proteomes" id="UP000199516">
    <property type="component" value="Unassembled WGS sequence"/>
</dbReference>
<evidence type="ECO:0000256" key="1">
    <source>
        <dbReference type="ARBA" id="ARBA00023015"/>
    </source>
</evidence>
<dbReference type="InterPro" id="IPR029016">
    <property type="entry name" value="GAF-like_dom_sf"/>
</dbReference>
<dbReference type="PROSITE" id="PS51077">
    <property type="entry name" value="HTH_ICLR"/>
    <property type="match status" value="1"/>
</dbReference>
<keyword evidence="2 6" id="KW-0238">DNA-binding</keyword>
<dbReference type="InterPro" id="IPR050707">
    <property type="entry name" value="HTH_MetabolicPath_Reg"/>
</dbReference>
<dbReference type="GO" id="GO:0045892">
    <property type="term" value="P:negative regulation of DNA-templated transcription"/>
    <property type="evidence" value="ECO:0007669"/>
    <property type="project" value="UniProtKB-ARBA"/>
</dbReference>
<dbReference type="Pfam" id="PF09339">
    <property type="entry name" value="HTH_IclR"/>
    <property type="match status" value="1"/>
</dbReference>
<dbReference type="SUPFAM" id="SSF55781">
    <property type="entry name" value="GAF domain-like"/>
    <property type="match status" value="1"/>
</dbReference>
<feature type="domain" description="HTH iclR-type" evidence="4">
    <location>
        <begin position="11"/>
        <end position="73"/>
    </location>
</feature>
<organism evidence="6 7">
    <name type="scientific">Alteribacillus iranensis</name>
    <dbReference type="NCBI Taxonomy" id="930128"/>
    <lineage>
        <taxon>Bacteria</taxon>
        <taxon>Bacillati</taxon>
        <taxon>Bacillota</taxon>
        <taxon>Bacilli</taxon>
        <taxon>Bacillales</taxon>
        <taxon>Bacillaceae</taxon>
        <taxon>Alteribacillus</taxon>
    </lineage>
</organism>
<dbReference type="GO" id="GO:0003700">
    <property type="term" value="F:DNA-binding transcription factor activity"/>
    <property type="evidence" value="ECO:0007669"/>
    <property type="project" value="TreeGrafter"/>
</dbReference>
<dbReference type="PANTHER" id="PTHR30136">
    <property type="entry name" value="HELIX-TURN-HELIX TRANSCRIPTIONAL REGULATOR, ICLR FAMILY"/>
    <property type="match status" value="1"/>
</dbReference>
<dbReference type="EMBL" id="FONT01000002">
    <property type="protein sequence ID" value="SFE53916.1"/>
    <property type="molecule type" value="Genomic_DNA"/>
</dbReference>
<evidence type="ECO:0000256" key="3">
    <source>
        <dbReference type="ARBA" id="ARBA00023163"/>
    </source>
</evidence>
<dbReference type="Gene3D" id="3.30.450.40">
    <property type="match status" value="1"/>
</dbReference>
<dbReference type="SUPFAM" id="SSF46785">
    <property type="entry name" value="Winged helix' DNA-binding domain"/>
    <property type="match status" value="1"/>
</dbReference>
<accession>A0A1I2BCT6</accession>
<keyword evidence="3" id="KW-0804">Transcription</keyword>
<feature type="domain" description="IclR-ED" evidence="5">
    <location>
        <begin position="74"/>
        <end position="254"/>
    </location>
</feature>
<dbReference type="STRING" id="930128.SAMN05192532_102227"/>
<dbReference type="InterPro" id="IPR036390">
    <property type="entry name" value="WH_DNA-bd_sf"/>
</dbReference>
<proteinExistence type="predicted"/>
<dbReference type="PROSITE" id="PS51078">
    <property type="entry name" value="ICLR_ED"/>
    <property type="match status" value="1"/>
</dbReference>
<dbReference type="InterPro" id="IPR005471">
    <property type="entry name" value="Tscrpt_reg_IclR_N"/>
</dbReference>
<dbReference type="InterPro" id="IPR036388">
    <property type="entry name" value="WH-like_DNA-bd_sf"/>
</dbReference>
<dbReference type="GO" id="GO:0003677">
    <property type="term" value="F:DNA binding"/>
    <property type="evidence" value="ECO:0007669"/>
    <property type="project" value="UniProtKB-KW"/>
</dbReference>
<keyword evidence="7" id="KW-1185">Reference proteome</keyword>
<evidence type="ECO:0000259" key="5">
    <source>
        <dbReference type="PROSITE" id="PS51078"/>
    </source>
</evidence>
<gene>
    <name evidence="6" type="ORF">SAMN05192532_102227</name>
</gene>
<sequence>MDQRVLKTKGIQSLERAVYILEEIKNNRAPITLTELSHKTSMSKSSLQKYLVSFLKLDMLHYDEATRTYSLGSKLIDLGLNALNRIDIISIIDPFLLKIKEELNQSSILALWTEQGPIIVKYQSSGRSINVEIEIGYRPPLLVSSVGKCFAAFLPDEVTKNLVDIEISSYQLEEEAIVKELTAIREKGFATRESQFGDLPGNQTIACPVFDHTGKAVAVIGLIGFTHDFNTASDSTEVVKLKEISRNVSELLAHQI</sequence>
<evidence type="ECO:0000259" key="4">
    <source>
        <dbReference type="PROSITE" id="PS51077"/>
    </source>
</evidence>
<dbReference type="AlphaFoldDB" id="A0A1I2BCT6"/>
<evidence type="ECO:0000256" key="2">
    <source>
        <dbReference type="ARBA" id="ARBA00023125"/>
    </source>
</evidence>
<dbReference type="RefSeq" id="WP_091658491.1">
    <property type="nucleotide sequence ID" value="NZ_FONT01000002.1"/>
</dbReference>
<protein>
    <submittedName>
        <fullName evidence="6">DNA-binding transcriptional regulator, IclR family</fullName>
    </submittedName>
</protein>
<dbReference type="OrthoDB" id="6687062at2"/>
<dbReference type="Gene3D" id="1.10.10.10">
    <property type="entry name" value="Winged helix-like DNA-binding domain superfamily/Winged helix DNA-binding domain"/>
    <property type="match status" value="1"/>
</dbReference>
<evidence type="ECO:0000313" key="6">
    <source>
        <dbReference type="EMBL" id="SFE53916.1"/>
    </source>
</evidence>
<reference evidence="6 7" key="1">
    <citation type="submission" date="2016-10" db="EMBL/GenBank/DDBJ databases">
        <authorList>
            <person name="de Groot N.N."/>
        </authorList>
    </citation>
    <scope>NUCLEOTIDE SEQUENCE [LARGE SCALE GENOMIC DNA]</scope>
    <source>
        <strain evidence="6 7">DSM 23995</strain>
    </source>
</reference>
<dbReference type="PANTHER" id="PTHR30136:SF8">
    <property type="entry name" value="TRANSCRIPTIONAL REGULATORY PROTEIN"/>
    <property type="match status" value="1"/>
</dbReference>
<dbReference type="SMART" id="SM00346">
    <property type="entry name" value="HTH_ICLR"/>
    <property type="match status" value="1"/>
</dbReference>
<evidence type="ECO:0000313" key="7">
    <source>
        <dbReference type="Proteomes" id="UP000199516"/>
    </source>
</evidence>
<name>A0A1I2BCT6_9BACI</name>
<dbReference type="Pfam" id="PF01614">
    <property type="entry name" value="IclR_C"/>
    <property type="match status" value="1"/>
</dbReference>